<feature type="domain" description="Thioredoxin" evidence="2">
    <location>
        <begin position="34"/>
        <end position="118"/>
    </location>
</feature>
<dbReference type="PANTHER" id="PTHR22699">
    <property type="entry name" value="THIOREDOXIN DOMAIN-CONTAINING PROTEIN 16"/>
    <property type="match status" value="1"/>
</dbReference>
<dbReference type="PANTHER" id="PTHR22699:SF1">
    <property type="entry name" value="THIOREDOXIN DOMAIN-CONTAINING PROTEIN 16"/>
    <property type="match status" value="1"/>
</dbReference>
<dbReference type="Pfam" id="PF00085">
    <property type="entry name" value="Thioredoxin"/>
    <property type="match status" value="1"/>
</dbReference>
<keyword evidence="1" id="KW-0732">Signal</keyword>
<evidence type="ECO:0000256" key="1">
    <source>
        <dbReference type="SAM" id="SignalP"/>
    </source>
</evidence>
<dbReference type="EMBL" id="JAFIMR010000030">
    <property type="protein sequence ID" value="KAI1861009.1"/>
    <property type="molecule type" value="Genomic_DNA"/>
</dbReference>
<evidence type="ECO:0000313" key="3">
    <source>
        <dbReference type="EMBL" id="KAI1861009.1"/>
    </source>
</evidence>
<evidence type="ECO:0000259" key="2">
    <source>
        <dbReference type="Pfam" id="PF00085"/>
    </source>
</evidence>
<dbReference type="Proteomes" id="UP000829685">
    <property type="component" value="Unassembled WGS sequence"/>
</dbReference>
<evidence type="ECO:0000313" key="4">
    <source>
        <dbReference type="Proteomes" id="UP000829685"/>
    </source>
</evidence>
<proteinExistence type="predicted"/>
<dbReference type="AlphaFoldDB" id="A0A9P9WFN2"/>
<comment type="caution">
    <text evidence="3">The sequence shown here is derived from an EMBL/GenBank/DDBJ whole genome shotgun (WGS) entry which is preliminary data.</text>
</comment>
<reference evidence="3" key="1">
    <citation type="submission" date="2021-03" db="EMBL/GenBank/DDBJ databases">
        <title>Revisited historic fungal species revealed as producer of novel bioactive compounds through whole genome sequencing and comparative genomics.</title>
        <authorList>
            <person name="Vignolle G.A."/>
            <person name="Hochenegger N."/>
            <person name="Mach R.L."/>
            <person name="Mach-Aigner A.R."/>
            <person name="Javad Rahimi M."/>
            <person name="Salim K.A."/>
            <person name="Chan C.M."/>
            <person name="Lim L.B.L."/>
            <person name="Cai F."/>
            <person name="Druzhinina I.S."/>
            <person name="U'Ren J.M."/>
            <person name="Derntl C."/>
        </authorList>
    </citation>
    <scope>NUCLEOTIDE SEQUENCE</scope>
    <source>
        <strain evidence="3">TUCIM 5799</strain>
    </source>
</reference>
<dbReference type="InterPro" id="IPR036249">
    <property type="entry name" value="Thioredoxin-like_sf"/>
</dbReference>
<keyword evidence="4" id="KW-1185">Reference proteome</keyword>
<organism evidence="3 4">
    <name type="scientific">Neoarthrinium moseri</name>
    <dbReference type="NCBI Taxonomy" id="1658444"/>
    <lineage>
        <taxon>Eukaryota</taxon>
        <taxon>Fungi</taxon>
        <taxon>Dikarya</taxon>
        <taxon>Ascomycota</taxon>
        <taxon>Pezizomycotina</taxon>
        <taxon>Sordariomycetes</taxon>
        <taxon>Xylariomycetidae</taxon>
        <taxon>Amphisphaeriales</taxon>
        <taxon>Apiosporaceae</taxon>
        <taxon>Neoarthrinium</taxon>
    </lineage>
</organism>
<sequence length="378" mass="41809">MVACTWIVSWLATLVVCANAWGLVSPIELESKFKESSLVAVAFIAPSEAKSQSLETQWEGAASEANIPLLSIDCVANADACKPHTDSAYPTVKLFNNGEATSKFQGPRRATAILAWLERTQRPVLSDVDITSLTAFRSADETVFIAYIDPEDVESRAVFQDVAEAFSAEFTFGISTDAESRASEELQAPAIKCYKPIDGDTKVFKGKLDQQSLESFVKEASRPIIGELLPHTHQRFLDREWPMVYVFAETEAERTELRQSLKKLARSQYESLTMVTVDPLEFPELPAKLGLEAGVFPSGAVHQLSTNRIYPYPKGQPINSRALQQWGLDVWQGRIDPWTPAGATPVPRADTPGRIKATRKVSMRSFPGMKINIGRDEL</sequence>
<gene>
    <name evidence="3" type="ORF">JX265_009628</name>
</gene>
<dbReference type="Gene3D" id="3.40.30.10">
    <property type="entry name" value="Glutaredoxin"/>
    <property type="match status" value="3"/>
</dbReference>
<protein>
    <recommendedName>
        <fullName evidence="2">Thioredoxin domain-containing protein</fullName>
    </recommendedName>
</protein>
<dbReference type="CDD" id="cd02961">
    <property type="entry name" value="PDI_a_family"/>
    <property type="match status" value="1"/>
</dbReference>
<accession>A0A9P9WFN2</accession>
<dbReference type="InterPro" id="IPR040090">
    <property type="entry name" value="TXNDC16"/>
</dbReference>
<name>A0A9P9WFN2_9PEZI</name>
<dbReference type="InterPro" id="IPR013766">
    <property type="entry name" value="Thioredoxin_domain"/>
</dbReference>
<feature type="signal peptide" evidence="1">
    <location>
        <begin position="1"/>
        <end position="20"/>
    </location>
</feature>
<dbReference type="CDD" id="cd02981">
    <property type="entry name" value="PDI_b_family"/>
    <property type="match status" value="1"/>
</dbReference>
<dbReference type="CDD" id="cd02982">
    <property type="entry name" value="PDI_b'_family"/>
    <property type="match status" value="1"/>
</dbReference>
<dbReference type="Pfam" id="PF13848">
    <property type="entry name" value="Thioredoxin_6"/>
    <property type="match status" value="1"/>
</dbReference>
<dbReference type="OrthoDB" id="427280at2759"/>
<feature type="chain" id="PRO_5040154356" description="Thioredoxin domain-containing protein" evidence="1">
    <location>
        <begin position="21"/>
        <end position="378"/>
    </location>
</feature>
<dbReference type="SUPFAM" id="SSF52833">
    <property type="entry name" value="Thioredoxin-like"/>
    <property type="match status" value="3"/>
</dbReference>